<dbReference type="Gene3D" id="1.10.510.10">
    <property type="entry name" value="Transferase(Phosphotransferase) domain 1"/>
    <property type="match status" value="1"/>
</dbReference>
<evidence type="ECO:0000313" key="23">
    <source>
        <dbReference type="Proteomes" id="UP000070412"/>
    </source>
</evidence>
<reference evidence="21" key="2">
    <citation type="submission" date="2020-01" db="EMBL/GenBank/DDBJ databases">
        <authorList>
            <person name="Korhonen P.K.K."/>
            <person name="Guangxu M.G."/>
            <person name="Wang T.W."/>
            <person name="Stroehlein A.J.S."/>
            <person name="Young N.D."/>
            <person name="Ang C.-S.A."/>
            <person name="Fernando D.W.F."/>
            <person name="Lu H.L."/>
            <person name="Taylor S.T."/>
            <person name="Ehtesham M.E.M."/>
            <person name="Najaraj S.H.N."/>
            <person name="Harsha G.H.G."/>
            <person name="Madugundu A.M."/>
            <person name="Renuse S.R."/>
            <person name="Holt D.H."/>
            <person name="Pandey A.P."/>
            <person name="Papenfuss A.P."/>
            <person name="Gasser R.B.G."/>
            <person name="Fischer K.F."/>
        </authorList>
    </citation>
    <scope>NUCLEOTIDE SEQUENCE</scope>
    <source>
        <strain evidence="21">SSS_KF_BRIS2020</strain>
    </source>
</reference>
<dbReference type="EC" id="2.7.11.12" evidence="2 12"/>
<dbReference type="PROSITE" id="PS00107">
    <property type="entry name" value="PROTEIN_KINASE_ATP"/>
    <property type="match status" value="1"/>
</dbReference>
<dbReference type="Gene3D" id="3.30.200.20">
    <property type="entry name" value="Phosphorylase Kinase, domain 1"/>
    <property type="match status" value="1"/>
</dbReference>
<feature type="domain" description="AGC-kinase C-terminal" evidence="20">
    <location>
        <begin position="705"/>
        <end position="756"/>
    </location>
</feature>
<dbReference type="InterPro" id="IPR014710">
    <property type="entry name" value="RmlC-like_jellyroll"/>
</dbReference>
<dbReference type="SUPFAM" id="SSF56112">
    <property type="entry name" value="Protein kinase-like (PK-like)"/>
    <property type="match status" value="1"/>
</dbReference>
<dbReference type="SMART" id="SM00100">
    <property type="entry name" value="cNMP"/>
    <property type="match status" value="2"/>
</dbReference>
<evidence type="ECO:0000313" key="21">
    <source>
        <dbReference type="EMBL" id="KAF7489399.1"/>
    </source>
</evidence>
<evidence type="ECO:0000256" key="6">
    <source>
        <dbReference type="ARBA" id="ARBA00022741"/>
    </source>
</evidence>
<evidence type="ECO:0000256" key="15">
    <source>
        <dbReference type="PROSITE-ProRule" id="PRU10141"/>
    </source>
</evidence>
<comment type="catalytic activity">
    <reaction evidence="10 12">
        <text>L-threonyl-[protein] + ATP = O-phospho-L-threonyl-[protein] + ADP + H(+)</text>
        <dbReference type="Rhea" id="RHEA:46608"/>
        <dbReference type="Rhea" id="RHEA-COMP:11060"/>
        <dbReference type="Rhea" id="RHEA-COMP:11605"/>
        <dbReference type="ChEBI" id="CHEBI:15378"/>
        <dbReference type="ChEBI" id="CHEBI:30013"/>
        <dbReference type="ChEBI" id="CHEBI:30616"/>
        <dbReference type="ChEBI" id="CHEBI:61977"/>
        <dbReference type="ChEBI" id="CHEBI:456216"/>
        <dbReference type="EC" id="2.7.11.12"/>
    </reaction>
</comment>
<feature type="domain" description="Cyclic nucleotide-binding" evidence="19">
    <location>
        <begin position="156"/>
        <end position="271"/>
    </location>
</feature>
<feature type="compositionally biased region" description="Acidic residues" evidence="17">
    <location>
        <begin position="745"/>
        <end position="756"/>
    </location>
</feature>
<dbReference type="SMART" id="SM00133">
    <property type="entry name" value="S_TK_X"/>
    <property type="match status" value="1"/>
</dbReference>
<dbReference type="OrthoDB" id="63267at2759"/>
<dbReference type="InterPro" id="IPR018490">
    <property type="entry name" value="cNMP-bd_dom_sf"/>
</dbReference>
<dbReference type="PROSITE" id="PS00108">
    <property type="entry name" value="PROTEIN_KINASE_ST"/>
    <property type="match status" value="1"/>
</dbReference>
<name>A0A834R1S1_SARSC</name>
<keyword evidence="8 12" id="KW-0067">ATP-binding</keyword>
<dbReference type="Pfam" id="PF00069">
    <property type="entry name" value="Pkinase"/>
    <property type="match status" value="1"/>
</dbReference>
<feature type="binding site" evidence="14">
    <location>
        <begin position="450"/>
        <end position="458"/>
    </location>
    <ligand>
        <name>ATP</name>
        <dbReference type="ChEBI" id="CHEBI:30616"/>
    </ligand>
</feature>
<reference evidence="23" key="1">
    <citation type="journal article" date="2020" name="PLoS Negl. Trop. Dis.">
        <title>High-quality nuclear genome for Sarcoptes scabiei-A critical resource for a neglected parasite.</title>
        <authorList>
            <person name="Korhonen P.K."/>
            <person name="Gasser R.B."/>
            <person name="Ma G."/>
            <person name="Wang T."/>
            <person name="Stroehlein A.J."/>
            <person name="Young N.D."/>
            <person name="Ang C.S."/>
            <person name="Fernando D.D."/>
            <person name="Lu H.C."/>
            <person name="Taylor S."/>
            <person name="Reynolds S.L."/>
            <person name="Mofiz E."/>
            <person name="Najaraj S.H."/>
            <person name="Gowda H."/>
            <person name="Madugundu A."/>
            <person name="Renuse S."/>
            <person name="Holt D."/>
            <person name="Pandey A."/>
            <person name="Papenfuss A.T."/>
            <person name="Fischer K."/>
        </authorList>
    </citation>
    <scope>NUCLEOTIDE SEQUENCE [LARGE SCALE GENOMIC DNA]</scope>
</reference>
<evidence type="ECO:0000256" key="1">
    <source>
        <dbReference type="ARBA" id="ARBA00006352"/>
    </source>
</evidence>
<evidence type="ECO:0000259" key="18">
    <source>
        <dbReference type="PROSITE" id="PS50011"/>
    </source>
</evidence>
<dbReference type="PROSITE" id="PS51285">
    <property type="entry name" value="AGC_KINASE_CTER"/>
    <property type="match status" value="1"/>
</dbReference>
<dbReference type="Pfam" id="PF00027">
    <property type="entry name" value="cNMP_binding"/>
    <property type="match status" value="3"/>
</dbReference>
<reference evidence="22" key="3">
    <citation type="submission" date="2022-06" db="UniProtKB">
        <authorList>
            <consortium name="EnsemblMetazoa"/>
        </authorList>
    </citation>
    <scope>IDENTIFICATION</scope>
</reference>
<dbReference type="InterPro" id="IPR017441">
    <property type="entry name" value="Protein_kinase_ATP_BS"/>
</dbReference>
<evidence type="ECO:0000256" key="13">
    <source>
        <dbReference type="PIRSR" id="PIRSR000559-1"/>
    </source>
</evidence>
<dbReference type="CDD" id="cd00038">
    <property type="entry name" value="CAP_ED"/>
    <property type="match status" value="2"/>
</dbReference>
<dbReference type="CDD" id="cd05572">
    <property type="entry name" value="STKc_cGK"/>
    <property type="match status" value="1"/>
</dbReference>
<evidence type="ECO:0000256" key="14">
    <source>
        <dbReference type="PIRSR" id="PIRSR000559-2"/>
    </source>
</evidence>
<dbReference type="InterPro" id="IPR018488">
    <property type="entry name" value="cNMP-bd_CS"/>
</dbReference>
<dbReference type="PROSITE" id="PS00888">
    <property type="entry name" value="CNMP_BINDING_1"/>
    <property type="match status" value="2"/>
</dbReference>
<dbReference type="AlphaFoldDB" id="A0A834R1S1"/>
<dbReference type="PROSITE" id="PS00889">
    <property type="entry name" value="CNMP_BINDING_2"/>
    <property type="match status" value="2"/>
</dbReference>
<evidence type="ECO:0000259" key="19">
    <source>
        <dbReference type="PROSITE" id="PS50042"/>
    </source>
</evidence>
<keyword evidence="23" id="KW-1185">Reference proteome</keyword>
<dbReference type="GO" id="GO:0005524">
    <property type="term" value="F:ATP binding"/>
    <property type="evidence" value="ECO:0007669"/>
    <property type="project" value="UniProtKB-UniRule"/>
</dbReference>
<dbReference type="InterPro" id="IPR002374">
    <property type="entry name" value="cGMP_dep_kinase"/>
</dbReference>
<evidence type="ECO:0000256" key="16">
    <source>
        <dbReference type="SAM" id="Coils"/>
    </source>
</evidence>
<evidence type="ECO:0000256" key="7">
    <source>
        <dbReference type="ARBA" id="ARBA00022777"/>
    </source>
</evidence>
<feature type="domain" description="Protein kinase" evidence="18">
    <location>
        <begin position="444"/>
        <end position="704"/>
    </location>
</feature>
<dbReference type="GO" id="GO:0004692">
    <property type="term" value="F:cGMP-dependent protein kinase activity"/>
    <property type="evidence" value="ECO:0007669"/>
    <property type="project" value="UniProtKB-EC"/>
</dbReference>
<evidence type="ECO:0000259" key="20">
    <source>
        <dbReference type="PROSITE" id="PS51285"/>
    </source>
</evidence>
<feature type="domain" description="Cyclic nucleotide-binding" evidence="19">
    <location>
        <begin position="274"/>
        <end position="428"/>
    </location>
</feature>
<evidence type="ECO:0000256" key="5">
    <source>
        <dbReference type="ARBA" id="ARBA00022679"/>
    </source>
</evidence>
<dbReference type="PIRSF" id="PIRSF000559">
    <property type="entry name" value="cGMP-dep_kinase"/>
    <property type="match status" value="1"/>
</dbReference>
<dbReference type="InterPro" id="IPR035014">
    <property type="entry name" value="STKc_cGK"/>
</dbReference>
<dbReference type="SMART" id="SM00220">
    <property type="entry name" value="S_TKc"/>
    <property type="match status" value="1"/>
</dbReference>
<keyword evidence="6 12" id="KW-0547">Nucleotide-binding</keyword>
<dbReference type="InterPro" id="IPR011009">
    <property type="entry name" value="Kinase-like_dom_sf"/>
</dbReference>
<evidence type="ECO:0000256" key="11">
    <source>
        <dbReference type="ARBA" id="ARBA00047462"/>
    </source>
</evidence>
<evidence type="ECO:0000256" key="4">
    <source>
        <dbReference type="ARBA" id="ARBA00022535"/>
    </source>
</evidence>
<evidence type="ECO:0000256" key="2">
    <source>
        <dbReference type="ARBA" id="ARBA00012428"/>
    </source>
</evidence>
<feature type="coiled-coil region" evidence="16">
    <location>
        <begin position="7"/>
        <end position="41"/>
    </location>
</feature>
<evidence type="ECO:0000256" key="8">
    <source>
        <dbReference type="ARBA" id="ARBA00022840"/>
    </source>
</evidence>
<dbReference type="PROSITE" id="PS50042">
    <property type="entry name" value="CNMP_BINDING_3"/>
    <property type="match status" value="2"/>
</dbReference>
<keyword evidence="5 12" id="KW-0808">Transferase</keyword>
<evidence type="ECO:0000256" key="3">
    <source>
        <dbReference type="ARBA" id="ARBA00022527"/>
    </source>
</evidence>
<dbReference type="GO" id="GO:0030553">
    <property type="term" value="F:cGMP binding"/>
    <property type="evidence" value="ECO:0007669"/>
    <property type="project" value="UniProtKB-KW"/>
</dbReference>
<dbReference type="EnsemblMetazoa" id="SSS_8903s_mrna">
    <property type="protein sequence ID" value="KAF7489399.1"/>
    <property type="gene ID" value="SSS_8903"/>
</dbReference>
<feature type="region of interest" description="Disordered" evidence="17">
    <location>
        <begin position="735"/>
        <end position="756"/>
    </location>
</feature>
<evidence type="ECO:0000256" key="9">
    <source>
        <dbReference type="ARBA" id="ARBA00022992"/>
    </source>
</evidence>
<gene>
    <name evidence="21" type="ORF">SSS_8903</name>
</gene>
<keyword evidence="7 12" id="KW-0418">Kinase</keyword>
<dbReference type="EMBL" id="WVUK01000065">
    <property type="protein sequence ID" value="KAF7489399.1"/>
    <property type="molecule type" value="Genomic_DNA"/>
</dbReference>
<dbReference type="PRINTS" id="PR00103">
    <property type="entry name" value="CAMPKINASE"/>
</dbReference>
<dbReference type="PANTHER" id="PTHR24353:SF111">
    <property type="match status" value="1"/>
</dbReference>
<feature type="binding site" evidence="14 15">
    <location>
        <position position="474"/>
    </location>
    <ligand>
        <name>ATP</name>
        <dbReference type="ChEBI" id="CHEBI:30616"/>
    </ligand>
</feature>
<dbReference type="InterPro" id="IPR008271">
    <property type="entry name" value="Ser/Thr_kinase_AS"/>
</dbReference>
<organism evidence="21">
    <name type="scientific">Sarcoptes scabiei</name>
    <name type="common">Itch mite</name>
    <name type="synonym">Acarus scabiei</name>
    <dbReference type="NCBI Taxonomy" id="52283"/>
    <lineage>
        <taxon>Eukaryota</taxon>
        <taxon>Metazoa</taxon>
        <taxon>Ecdysozoa</taxon>
        <taxon>Arthropoda</taxon>
        <taxon>Chelicerata</taxon>
        <taxon>Arachnida</taxon>
        <taxon>Acari</taxon>
        <taxon>Acariformes</taxon>
        <taxon>Sarcoptiformes</taxon>
        <taxon>Astigmata</taxon>
        <taxon>Psoroptidia</taxon>
        <taxon>Sarcoptoidea</taxon>
        <taxon>Sarcoptidae</taxon>
        <taxon>Sarcoptinae</taxon>
        <taxon>Sarcoptes</taxon>
    </lineage>
</organism>
<evidence type="ECO:0000256" key="17">
    <source>
        <dbReference type="SAM" id="MobiDB-lite"/>
    </source>
</evidence>
<dbReference type="PROSITE" id="PS50011">
    <property type="entry name" value="PROTEIN_KINASE_DOM"/>
    <property type="match status" value="1"/>
</dbReference>
<dbReference type="InterPro" id="IPR000961">
    <property type="entry name" value="AGC-kinase_C"/>
</dbReference>
<keyword evidence="9 12" id="KW-0142">cGMP-binding</keyword>
<evidence type="ECO:0000256" key="10">
    <source>
        <dbReference type="ARBA" id="ARBA00047298"/>
    </source>
</evidence>
<keyword evidence="16" id="KW-0175">Coiled coil</keyword>
<evidence type="ECO:0000313" key="22">
    <source>
        <dbReference type="EnsemblMetazoa" id="KAF7489399.1"/>
    </source>
</evidence>
<accession>A0A834R1S1</accession>
<protein>
    <recommendedName>
        <fullName evidence="2 12">cGMP-dependent protein kinase</fullName>
        <ecNumber evidence="2 12">2.7.11.12</ecNumber>
    </recommendedName>
</protein>
<dbReference type="SUPFAM" id="SSF51206">
    <property type="entry name" value="cAMP-binding domain-like"/>
    <property type="match status" value="2"/>
</dbReference>
<dbReference type="InterPro" id="IPR000595">
    <property type="entry name" value="cNMP-bd_dom"/>
</dbReference>
<keyword evidence="3 12" id="KW-0723">Serine/threonine-protein kinase</keyword>
<feature type="active site" description="Proton acceptor" evidence="13">
    <location>
        <position position="568"/>
    </location>
</feature>
<dbReference type="PANTHER" id="PTHR24353">
    <property type="entry name" value="CYCLIC NUCLEOTIDE-DEPENDENT PROTEIN KINASE"/>
    <property type="match status" value="1"/>
</dbReference>
<dbReference type="CDD" id="cd12083">
    <property type="entry name" value="DD_cGKI"/>
    <property type="match status" value="1"/>
</dbReference>
<comment type="similarity">
    <text evidence="1 12">Belongs to the protein kinase superfamily. AGC Ser/Thr protein kinase family. cGMP subfamily.</text>
</comment>
<dbReference type="Proteomes" id="UP000070412">
    <property type="component" value="Unassembled WGS sequence"/>
</dbReference>
<sequence>MLPHEEVEALRNEVAVLRDQLRQKEELINELVSQVDKFKSVLQMYDGFPGQNDQQLKPRKNRLLGISAEPESSLTYEELLQTKFTNYKKTDRWNSDFILSNHNSAKQSEPKMLSKINFSYLDCKNHSIIINLLKFLYDFLKSSRKIIKNAILDNDFMKNLEEFQISEITDCMYPVEYAQNLFIIKEGDIGSAVYIIEEGLLEVTKAGRFLSKMGPQKMFGELAILYNCTRTATVKALTDCKLWAIERQCFRTIMMRSGLLKQKEYIDFLKSVPSFKKLPNELLFKIVNVLDEVTYKKGDCIIRQGEKGDTFYIINNGTVNVTIKHDGTALTTTDQNMNITSITPFPSLTTLSSSSSSTSSTSEKFIRTLTRGEFFGERALQGEEVRSASIFAQSDLVTCLVIDRESFSQLISGLDEIKNKRFDQDITERKILNKQYAHLNLSDIRYEVTLGVGGFGRVELVTLRENKSISFALKIMKKAQIVETRQQQHILNEKRIMLESNCNFIVKLYKTFKDNKYLYMLMEACLGGELWTILRDKGQFDEKTARFYASCAIEAFEYLHSRNIIYRDLKPENMLLDPFGYAKLTDFGFAKQLLPPGRKTWTFCGTPEYVAPEIILNRGHDHSADYWSLGVLMYELLTGTPPFCGSDPMRTYNMILKGIDSIDFPRNISREAIDLIKKLCRDNPSERLGYQKRGIDDIRNHDWLKSFDFEKLKSRQLNPPFVPIIKSACDATNFDAYPPNRDPDPPDDFTGWDEEF</sequence>
<proteinExistence type="inferred from homology"/>
<dbReference type="FunFam" id="2.60.120.10:FF:000035">
    <property type="entry name" value="cGMP-dependent protein kinase"/>
    <property type="match status" value="1"/>
</dbReference>
<comment type="catalytic activity">
    <reaction evidence="11">
        <text>L-seryl-[protein] + ATP = O-phospho-L-seryl-[protein] + ADP + H(+)</text>
        <dbReference type="Rhea" id="RHEA:17989"/>
        <dbReference type="Rhea" id="RHEA-COMP:9863"/>
        <dbReference type="Rhea" id="RHEA-COMP:11604"/>
        <dbReference type="ChEBI" id="CHEBI:15378"/>
        <dbReference type="ChEBI" id="CHEBI:29999"/>
        <dbReference type="ChEBI" id="CHEBI:30616"/>
        <dbReference type="ChEBI" id="CHEBI:83421"/>
        <dbReference type="ChEBI" id="CHEBI:456216"/>
        <dbReference type="EC" id="2.7.11.12"/>
    </reaction>
</comment>
<dbReference type="Gene3D" id="2.60.120.10">
    <property type="entry name" value="Jelly Rolls"/>
    <property type="match status" value="2"/>
</dbReference>
<evidence type="ECO:0000256" key="12">
    <source>
        <dbReference type="PIRNR" id="PIRNR000559"/>
    </source>
</evidence>
<keyword evidence="4 12" id="KW-0140">cGMP</keyword>
<dbReference type="FunFam" id="1.10.510.10:FF:000210">
    <property type="entry name" value="Non-specific serine/threonine protein kinase"/>
    <property type="match status" value="1"/>
</dbReference>
<dbReference type="InterPro" id="IPR000719">
    <property type="entry name" value="Prot_kinase_dom"/>
</dbReference>